<feature type="transmembrane region" description="Helical" evidence="5">
    <location>
        <begin position="186"/>
        <end position="202"/>
    </location>
</feature>
<evidence type="ECO:0000313" key="7">
    <source>
        <dbReference type="RefSeq" id="XP_013793344.1"/>
    </source>
</evidence>
<dbReference type="PANTHER" id="PTHR11785">
    <property type="entry name" value="AMINO ACID TRANSPORTER"/>
    <property type="match status" value="1"/>
</dbReference>
<sequence>NLPRAIWIGIPLVTFFYVLTNVAYFTVVSPSEMVASHAVAVTFAERMFGAVAWIMPVCVGLSTVSAVNGLLFTSGRIFLAGAQEGYLPLIFGMIHYKRCTPTSSLIFTCGLSLLMLASGDIYQLINYFSFVYWLGVAVTITGLLFLRFKKPCMRRPVKVTLFVPVLFLFCCLFLTVVPVYAQPTQTGIGLVVALSGVPVYFGEKKWSRKPNACGSRF</sequence>
<proteinExistence type="predicted"/>
<keyword evidence="3 5" id="KW-1133">Transmembrane helix</keyword>
<dbReference type="InterPro" id="IPR050598">
    <property type="entry name" value="AminoAcid_Transporter"/>
</dbReference>
<dbReference type="GeneID" id="106477303"/>
<dbReference type="Proteomes" id="UP000694941">
    <property type="component" value="Unplaced"/>
</dbReference>
<dbReference type="Gene3D" id="1.20.1740.10">
    <property type="entry name" value="Amino acid/polyamine transporter I"/>
    <property type="match status" value="1"/>
</dbReference>
<keyword evidence="6" id="KW-1185">Reference proteome</keyword>
<evidence type="ECO:0000256" key="4">
    <source>
        <dbReference type="ARBA" id="ARBA00023136"/>
    </source>
</evidence>
<dbReference type="Pfam" id="PF13520">
    <property type="entry name" value="AA_permease_2"/>
    <property type="match status" value="1"/>
</dbReference>
<dbReference type="RefSeq" id="XP_013793344.1">
    <property type="nucleotide sequence ID" value="XM_013937890.1"/>
</dbReference>
<feature type="transmembrane region" description="Helical" evidence="5">
    <location>
        <begin position="160"/>
        <end position="180"/>
    </location>
</feature>
<evidence type="ECO:0000313" key="6">
    <source>
        <dbReference type="Proteomes" id="UP000694941"/>
    </source>
</evidence>
<feature type="transmembrane region" description="Helical" evidence="5">
    <location>
        <begin position="130"/>
        <end position="148"/>
    </location>
</feature>
<feature type="transmembrane region" description="Helical" evidence="5">
    <location>
        <begin position="6"/>
        <end position="27"/>
    </location>
</feature>
<dbReference type="InterPro" id="IPR002293">
    <property type="entry name" value="AA/rel_permease1"/>
</dbReference>
<evidence type="ECO:0000256" key="3">
    <source>
        <dbReference type="ARBA" id="ARBA00022989"/>
    </source>
</evidence>
<evidence type="ECO:0000256" key="1">
    <source>
        <dbReference type="ARBA" id="ARBA00004141"/>
    </source>
</evidence>
<organism evidence="6 7">
    <name type="scientific">Limulus polyphemus</name>
    <name type="common">Atlantic horseshoe crab</name>
    <dbReference type="NCBI Taxonomy" id="6850"/>
    <lineage>
        <taxon>Eukaryota</taxon>
        <taxon>Metazoa</taxon>
        <taxon>Ecdysozoa</taxon>
        <taxon>Arthropoda</taxon>
        <taxon>Chelicerata</taxon>
        <taxon>Merostomata</taxon>
        <taxon>Xiphosura</taxon>
        <taxon>Limulidae</taxon>
        <taxon>Limulus</taxon>
    </lineage>
</organism>
<name>A0ABM1C342_LIMPO</name>
<feature type="non-terminal residue" evidence="7">
    <location>
        <position position="217"/>
    </location>
</feature>
<feature type="non-terminal residue" evidence="7">
    <location>
        <position position="1"/>
    </location>
</feature>
<comment type="subcellular location">
    <subcellularLocation>
        <location evidence="1">Membrane</location>
        <topology evidence="1">Multi-pass membrane protein</topology>
    </subcellularLocation>
</comment>
<evidence type="ECO:0000256" key="2">
    <source>
        <dbReference type="ARBA" id="ARBA00022692"/>
    </source>
</evidence>
<accession>A0ABM1C342</accession>
<feature type="transmembrane region" description="Helical" evidence="5">
    <location>
        <begin position="105"/>
        <end position="124"/>
    </location>
</feature>
<reference evidence="7" key="1">
    <citation type="submission" date="2025-08" db="UniProtKB">
        <authorList>
            <consortium name="RefSeq"/>
        </authorList>
    </citation>
    <scope>IDENTIFICATION</scope>
    <source>
        <tissue evidence="7">Muscle</tissue>
    </source>
</reference>
<evidence type="ECO:0000256" key="5">
    <source>
        <dbReference type="SAM" id="Phobius"/>
    </source>
</evidence>
<keyword evidence="4 5" id="KW-0472">Membrane</keyword>
<dbReference type="PANTHER" id="PTHR11785:SF528">
    <property type="entry name" value="AMINO ACID TRANSPORTER PROTEIN JHI-21"/>
    <property type="match status" value="1"/>
</dbReference>
<protein>
    <submittedName>
        <fullName evidence="7">Large neutral amino acids transporter small subunit 2-like</fullName>
    </submittedName>
</protein>
<gene>
    <name evidence="7" type="primary">LOC106477303</name>
</gene>
<feature type="transmembrane region" description="Helical" evidence="5">
    <location>
        <begin position="48"/>
        <end position="71"/>
    </location>
</feature>
<keyword evidence="2 5" id="KW-0812">Transmembrane</keyword>